<comment type="caution">
    <text evidence="2">The sequence shown here is derived from an EMBL/GenBank/DDBJ whole genome shotgun (WGS) entry which is preliminary data.</text>
</comment>
<dbReference type="Proteomes" id="UP001595616">
    <property type="component" value="Unassembled WGS sequence"/>
</dbReference>
<organism evidence="2 3">
    <name type="scientific">Lacihabitans lacunae</name>
    <dbReference type="NCBI Taxonomy" id="1028214"/>
    <lineage>
        <taxon>Bacteria</taxon>
        <taxon>Pseudomonadati</taxon>
        <taxon>Bacteroidota</taxon>
        <taxon>Cytophagia</taxon>
        <taxon>Cytophagales</taxon>
        <taxon>Leadbetterellaceae</taxon>
        <taxon>Lacihabitans</taxon>
    </lineage>
</organism>
<accession>A0ABV7YZ59</accession>
<reference evidence="3" key="1">
    <citation type="journal article" date="2019" name="Int. J. Syst. Evol. Microbiol.">
        <title>The Global Catalogue of Microorganisms (GCM) 10K type strain sequencing project: providing services to taxonomists for standard genome sequencing and annotation.</title>
        <authorList>
            <consortium name="The Broad Institute Genomics Platform"/>
            <consortium name="The Broad Institute Genome Sequencing Center for Infectious Disease"/>
            <person name="Wu L."/>
            <person name="Ma J."/>
        </authorList>
    </citation>
    <scope>NUCLEOTIDE SEQUENCE [LARGE SCALE GENOMIC DNA]</scope>
    <source>
        <strain evidence="3">CECT 7956</strain>
    </source>
</reference>
<evidence type="ECO:0000256" key="1">
    <source>
        <dbReference type="SAM" id="SignalP"/>
    </source>
</evidence>
<proteinExistence type="predicted"/>
<dbReference type="EMBL" id="JBHRYQ010000001">
    <property type="protein sequence ID" value="MFC3811243.1"/>
    <property type="molecule type" value="Genomic_DNA"/>
</dbReference>
<sequence>MKIKFTNSLLWFAVLFPALISSCTDDCTQTQTYKTTVSFQIGQESLSSNIKLLAAQELKNPGKIYTYGNYLFINETKKGIHIIDNSNPESPKNLSFIQIPGVIDIAIKDQSLYADNYTDLVVLDISNISAIKEKSRLKNMFTNGLVDGLSWYFDPYSKIITDYEYKMVTRTTKTNCGNNQGIWPVNRGGNLDYVAFNSSGGTSGTVATTSGQGGSMARFTIVDDYLYTATQQDLIVFNIKNSEKPDSINKIKLGWGVETIYPYQDKLFIGSNTGMYIYDNANREKPERLSVFQHVRACDPVVVEGNRAYVTLREGWCGAAPNRLDVLDVTNLTNPFILKSYEMQNPHGLSILANTLTVCEGTFGLKSYNAADPMDLKLTQHIKDINAYDVIQLSTNHLLMIGKDGLYQYNNSDKSNLKLLSKITVNRD</sequence>
<evidence type="ECO:0000313" key="3">
    <source>
        <dbReference type="Proteomes" id="UP001595616"/>
    </source>
</evidence>
<feature type="chain" id="PRO_5045297872" evidence="1">
    <location>
        <begin position="21"/>
        <end position="428"/>
    </location>
</feature>
<keyword evidence="1" id="KW-0732">Signal</keyword>
<dbReference type="RefSeq" id="WP_379838082.1">
    <property type="nucleotide sequence ID" value="NZ_JBHRYQ010000001.1"/>
</dbReference>
<dbReference type="PROSITE" id="PS51257">
    <property type="entry name" value="PROKAR_LIPOPROTEIN"/>
    <property type="match status" value="1"/>
</dbReference>
<name>A0ABV7YZ59_9BACT</name>
<dbReference type="Pfam" id="PF08309">
    <property type="entry name" value="LVIVD"/>
    <property type="match status" value="3"/>
</dbReference>
<gene>
    <name evidence="2" type="ORF">ACFOOI_11300</name>
</gene>
<keyword evidence="3" id="KW-1185">Reference proteome</keyword>
<dbReference type="InterPro" id="IPR013211">
    <property type="entry name" value="LVIVD"/>
</dbReference>
<evidence type="ECO:0000313" key="2">
    <source>
        <dbReference type="EMBL" id="MFC3811243.1"/>
    </source>
</evidence>
<protein>
    <submittedName>
        <fullName evidence="2">LVIVD repeat-containing protein</fullName>
    </submittedName>
</protein>
<feature type="signal peptide" evidence="1">
    <location>
        <begin position="1"/>
        <end position="20"/>
    </location>
</feature>